<keyword evidence="3" id="KW-1185">Reference proteome</keyword>
<accession>A0ABW4NPI3</accession>
<dbReference type="EMBL" id="JBHUFF010000020">
    <property type="protein sequence ID" value="MFD1800342.1"/>
    <property type="molecule type" value="Genomic_DNA"/>
</dbReference>
<protein>
    <submittedName>
        <fullName evidence="2">Uncharacterized protein</fullName>
    </submittedName>
</protein>
<keyword evidence="1" id="KW-0175">Coiled coil</keyword>
<dbReference type="RefSeq" id="WP_058918646.1">
    <property type="nucleotide sequence ID" value="NZ_JBHSQC010000008.1"/>
</dbReference>
<evidence type="ECO:0000256" key="1">
    <source>
        <dbReference type="SAM" id="Coils"/>
    </source>
</evidence>
<reference evidence="3" key="1">
    <citation type="journal article" date="2019" name="Int. J. Syst. Evol. Microbiol.">
        <title>The Global Catalogue of Microorganisms (GCM) 10K type strain sequencing project: providing services to taxonomists for standard genome sequencing and annotation.</title>
        <authorList>
            <consortium name="The Broad Institute Genomics Platform"/>
            <consortium name="The Broad Institute Genome Sequencing Center for Infectious Disease"/>
            <person name="Wu L."/>
            <person name="Ma J."/>
        </authorList>
    </citation>
    <scope>NUCLEOTIDE SEQUENCE [LARGE SCALE GENOMIC DNA]</scope>
    <source>
        <strain evidence="3">KCTC 42143</strain>
    </source>
</reference>
<evidence type="ECO:0000313" key="2">
    <source>
        <dbReference type="EMBL" id="MFD1800342.1"/>
    </source>
</evidence>
<comment type="caution">
    <text evidence="2">The sequence shown here is derived from an EMBL/GenBank/DDBJ whole genome shotgun (WGS) entry which is preliminary data.</text>
</comment>
<name>A0ABW4NPI3_9LACT</name>
<sequence length="102" mass="11635">MDDVCEVFFSNGQSLRINMSQRAFIEQVSTEEGVLDNRLILIKNKQGEAVYVNPLQVVSISTPFALSKDELFTLSEQQEDKERAEHNLEAIQDLSENIDNME</sequence>
<proteinExistence type="predicted"/>
<organism evidence="2 3">
    <name type="scientific">Carnobacterium antarcticum</name>
    <dbReference type="NCBI Taxonomy" id="2126436"/>
    <lineage>
        <taxon>Bacteria</taxon>
        <taxon>Bacillati</taxon>
        <taxon>Bacillota</taxon>
        <taxon>Bacilli</taxon>
        <taxon>Lactobacillales</taxon>
        <taxon>Carnobacteriaceae</taxon>
        <taxon>Carnobacterium</taxon>
    </lineage>
</organism>
<gene>
    <name evidence="2" type="ORF">ACFSBK_10835</name>
</gene>
<dbReference type="Proteomes" id="UP001597285">
    <property type="component" value="Unassembled WGS sequence"/>
</dbReference>
<feature type="coiled-coil region" evidence="1">
    <location>
        <begin position="74"/>
        <end position="101"/>
    </location>
</feature>
<evidence type="ECO:0000313" key="3">
    <source>
        <dbReference type="Proteomes" id="UP001597285"/>
    </source>
</evidence>